<name>A0A5C5ZVT3_9BACT</name>
<evidence type="ECO:0000313" key="3">
    <source>
        <dbReference type="Proteomes" id="UP000316213"/>
    </source>
</evidence>
<evidence type="ECO:0000313" key="2">
    <source>
        <dbReference type="EMBL" id="TWT91682.1"/>
    </source>
</evidence>
<evidence type="ECO:0000256" key="1">
    <source>
        <dbReference type="SAM" id="MobiDB-lite"/>
    </source>
</evidence>
<comment type="caution">
    <text evidence="2">The sequence shown here is derived from an EMBL/GenBank/DDBJ whole genome shotgun (WGS) entry which is preliminary data.</text>
</comment>
<reference evidence="2 3" key="1">
    <citation type="submission" date="2019-02" db="EMBL/GenBank/DDBJ databases">
        <title>Deep-cultivation of Planctomycetes and their phenomic and genomic characterization uncovers novel biology.</title>
        <authorList>
            <person name="Wiegand S."/>
            <person name="Jogler M."/>
            <person name="Boedeker C."/>
            <person name="Pinto D."/>
            <person name="Vollmers J."/>
            <person name="Rivas-Marin E."/>
            <person name="Kohn T."/>
            <person name="Peeters S.H."/>
            <person name="Heuer A."/>
            <person name="Rast P."/>
            <person name="Oberbeckmann S."/>
            <person name="Bunk B."/>
            <person name="Jeske O."/>
            <person name="Meyerdierks A."/>
            <person name="Storesund J.E."/>
            <person name="Kallscheuer N."/>
            <person name="Luecker S."/>
            <person name="Lage O.M."/>
            <person name="Pohl T."/>
            <person name="Merkel B.J."/>
            <person name="Hornburger P."/>
            <person name="Mueller R.-W."/>
            <person name="Bruemmer F."/>
            <person name="Labrenz M."/>
            <person name="Spormann A.M."/>
            <person name="Op Den Camp H."/>
            <person name="Overmann J."/>
            <person name="Amann R."/>
            <person name="Jetten M.S.M."/>
            <person name="Mascher T."/>
            <person name="Medema M.H."/>
            <person name="Devos D.P."/>
            <person name="Kaster A.-K."/>
            <person name="Ovreas L."/>
            <person name="Rohde M."/>
            <person name="Galperin M.Y."/>
            <person name="Jogler C."/>
        </authorList>
    </citation>
    <scope>NUCLEOTIDE SEQUENCE [LARGE SCALE GENOMIC DNA]</scope>
    <source>
        <strain evidence="2 3">Pla100</strain>
    </source>
</reference>
<sequence>MRSTLAAVGKDAVGRVLPNGTSNQRLDTPTGRAASPLGNELSNPSVCRFDSCSGHQQKSEE</sequence>
<feature type="region of interest" description="Disordered" evidence="1">
    <location>
        <begin position="1"/>
        <end position="61"/>
    </location>
</feature>
<proteinExistence type="predicted"/>
<gene>
    <name evidence="2" type="ORF">Pla100_51110</name>
</gene>
<keyword evidence="3" id="KW-1185">Reference proteome</keyword>
<protein>
    <submittedName>
        <fullName evidence="2">Uncharacterized protein</fullName>
    </submittedName>
</protein>
<accession>A0A5C5ZVT3</accession>
<dbReference type="EMBL" id="SJPM01000014">
    <property type="protein sequence ID" value="TWT91682.1"/>
    <property type="molecule type" value="Genomic_DNA"/>
</dbReference>
<dbReference type="AlphaFoldDB" id="A0A5C5ZVT3"/>
<dbReference type="Proteomes" id="UP000316213">
    <property type="component" value="Unassembled WGS sequence"/>
</dbReference>
<organism evidence="2 3">
    <name type="scientific">Neorhodopirellula pilleata</name>
    <dbReference type="NCBI Taxonomy" id="2714738"/>
    <lineage>
        <taxon>Bacteria</taxon>
        <taxon>Pseudomonadati</taxon>
        <taxon>Planctomycetota</taxon>
        <taxon>Planctomycetia</taxon>
        <taxon>Pirellulales</taxon>
        <taxon>Pirellulaceae</taxon>
        <taxon>Neorhodopirellula</taxon>
    </lineage>
</organism>